<accession>A0A364Y542</accession>
<reference evidence="2 3" key="1">
    <citation type="submission" date="2018-06" db="EMBL/GenBank/DDBJ databases">
        <title>Chryseolinea flavus sp. nov., a member of the phylum Bacteroidetes isolated from soil.</title>
        <authorList>
            <person name="Li Y."/>
            <person name="Wang J."/>
        </authorList>
    </citation>
    <scope>NUCLEOTIDE SEQUENCE [LARGE SCALE GENOMIC DNA]</scope>
    <source>
        <strain evidence="2 3">SDU1-6</strain>
    </source>
</reference>
<evidence type="ECO:0000256" key="1">
    <source>
        <dbReference type="SAM" id="Phobius"/>
    </source>
</evidence>
<keyword evidence="1" id="KW-0812">Transmembrane</keyword>
<dbReference type="Proteomes" id="UP000251889">
    <property type="component" value="Unassembled WGS sequence"/>
</dbReference>
<dbReference type="OrthoDB" id="871494at2"/>
<protein>
    <recommendedName>
        <fullName evidence="4">Linalool dehydratase/isomerase domain-containing protein</fullName>
    </recommendedName>
</protein>
<dbReference type="AlphaFoldDB" id="A0A364Y542"/>
<feature type="transmembrane region" description="Helical" evidence="1">
    <location>
        <begin position="12"/>
        <end position="32"/>
    </location>
</feature>
<dbReference type="RefSeq" id="WP_112746677.1">
    <property type="nucleotide sequence ID" value="NZ_QMFY01000004.1"/>
</dbReference>
<feature type="transmembrane region" description="Helical" evidence="1">
    <location>
        <begin position="377"/>
        <end position="399"/>
    </location>
</feature>
<dbReference type="EMBL" id="QMFY01000004">
    <property type="protein sequence ID" value="RAW01191.1"/>
    <property type="molecule type" value="Genomic_DNA"/>
</dbReference>
<comment type="caution">
    <text evidence="2">The sequence shown here is derived from an EMBL/GenBank/DDBJ whole genome shotgun (WGS) entry which is preliminary data.</text>
</comment>
<keyword evidence="3" id="KW-1185">Reference proteome</keyword>
<sequence>MSEVVSLFKQGIKFLLTAISSIVIFALLYINIKLYDGPVIDPIAAASVIKQLRYFERAIDTGAAHEMQNMYPEGYVFMHALYGLTWADFALNHPHDTLKRKAIEEIKTSWTAINSTDGKMPFDEMLPIRYGAFYTGWNNYLLGKLIQLTGKERADTVHVIAFKKACSEIAYVMNKELFPESYDGMRWPADGIIALASLSLHDKIFTPAYSATLSRWVNSVRRNVGTGGLIPHRTDANENAIERARGSSQSLILNFLVEIDSSFAKEQFESFERLFLDQHFGLPFIREYPRGMAGEGDIDSGPVIWNIGSSATIVGARTLFIYGKSKEAQSISACIEAFGFPSTTPKAKHYLFEQLIIADAFIAWTNSVIDVKNPSSFIFFHLYTALFVLILALFTGWVWRRRLATNS</sequence>
<keyword evidence="1" id="KW-1133">Transmembrane helix</keyword>
<gene>
    <name evidence="2" type="ORF">DQQ10_09755</name>
</gene>
<keyword evidence="1" id="KW-0472">Membrane</keyword>
<evidence type="ECO:0008006" key="4">
    <source>
        <dbReference type="Google" id="ProtNLM"/>
    </source>
</evidence>
<name>A0A364Y542_9BACT</name>
<evidence type="ECO:0000313" key="2">
    <source>
        <dbReference type="EMBL" id="RAW01191.1"/>
    </source>
</evidence>
<organism evidence="2 3">
    <name type="scientific">Pseudochryseolinea flava</name>
    <dbReference type="NCBI Taxonomy" id="2059302"/>
    <lineage>
        <taxon>Bacteria</taxon>
        <taxon>Pseudomonadati</taxon>
        <taxon>Bacteroidota</taxon>
        <taxon>Cytophagia</taxon>
        <taxon>Cytophagales</taxon>
        <taxon>Fulvivirgaceae</taxon>
        <taxon>Pseudochryseolinea</taxon>
    </lineage>
</organism>
<proteinExistence type="predicted"/>
<evidence type="ECO:0000313" key="3">
    <source>
        <dbReference type="Proteomes" id="UP000251889"/>
    </source>
</evidence>